<keyword evidence="2" id="KW-0812">Transmembrane</keyword>
<feature type="transmembrane region" description="Helical" evidence="2">
    <location>
        <begin position="6"/>
        <end position="25"/>
    </location>
</feature>
<dbReference type="Proteomes" id="UP001174205">
    <property type="component" value="Unassembled WGS sequence"/>
</dbReference>
<keyword evidence="2" id="KW-1133">Transmembrane helix</keyword>
<organism evidence="3 4">
    <name type="scientific">Paenibacillus vandeheii</name>
    <dbReference type="NCBI Taxonomy" id="3035917"/>
    <lineage>
        <taxon>Bacteria</taxon>
        <taxon>Bacillati</taxon>
        <taxon>Bacillota</taxon>
        <taxon>Bacilli</taxon>
        <taxon>Bacillales</taxon>
        <taxon>Paenibacillaceae</taxon>
        <taxon>Paenibacillus</taxon>
    </lineage>
</organism>
<dbReference type="InterPro" id="IPR014245">
    <property type="entry name" value="Spore_III_AF"/>
</dbReference>
<dbReference type="RefSeq" id="WP_301246397.1">
    <property type="nucleotide sequence ID" value="NZ_JAROCD010000005.1"/>
</dbReference>
<gene>
    <name evidence="3" type="primary">spoIIIAF</name>
    <name evidence="3" type="ORF">P5G61_10635</name>
</gene>
<feature type="compositionally biased region" description="Polar residues" evidence="1">
    <location>
        <begin position="161"/>
        <end position="184"/>
    </location>
</feature>
<evidence type="ECO:0000256" key="1">
    <source>
        <dbReference type="SAM" id="MobiDB-lite"/>
    </source>
</evidence>
<feature type="compositionally biased region" description="Polar residues" evidence="1">
    <location>
        <begin position="212"/>
        <end position="259"/>
    </location>
</feature>
<evidence type="ECO:0000313" key="4">
    <source>
        <dbReference type="Proteomes" id="UP001174205"/>
    </source>
</evidence>
<keyword evidence="4" id="KW-1185">Reference proteome</keyword>
<evidence type="ECO:0000256" key="2">
    <source>
        <dbReference type="SAM" id="Phobius"/>
    </source>
</evidence>
<name>A0ABT8J9I7_9BACL</name>
<evidence type="ECO:0000313" key="3">
    <source>
        <dbReference type="EMBL" id="MDN4601680.1"/>
    </source>
</evidence>
<keyword evidence="2" id="KW-0472">Membrane</keyword>
<reference evidence="3" key="1">
    <citation type="submission" date="2023-03" db="EMBL/GenBank/DDBJ databases">
        <title>MT1 and MT2 Draft Genomes of Novel Species.</title>
        <authorList>
            <person name="Venkateswaran K."/>
        </authorList>
    </citation>
    <scope>NUCLEOTIDE SEQUENCE</scope>
    <source>
        <strain evidence="3">F6_3S_P_1C</strain>
    </source>
</reference>
<dbReference type="EMBL" id="JAROCD010000005">
    <property type="protein sequence ID" value="MDN4601680.1"/>
    <property type="molecule type" value="Genomic_DNA"/>
</dbReference>
<sequence>MGWLSSWLRELIMIVLLATFVDMLLPNRSMERYVKLVLSLLILLTLLSPITKLLKSDPVGELKRAMTAMDSPSDGSATLEQILAQGKRLQSNEQEQSLQWTAKELANVMKGQIEETTGERVQSVEVKLAMDTTKAETDLASSVELPVIQYVLVEMAGETTTGKGNSNTGQQDAVASTSPSLGSDSESEPTESTPVQEPIQIGQIEVPDVQIEVNSGSNPESGRESNGNSGDSQNGQEADSTPVSGEQAETNPQQGQTTSRSERAVQIITLLTEKWDIDANKVQVKENKSASAL</sequence>
<feature type="region of interest" description="Disordered" evidence="1">
    <location>
        <begin position="161"/>
        <end position="262"/>
    </location>
</feature>
<proteinExistence type="predicted"/>
<comment type="caution">
    <text evidence="3">The sequence shown here is derived from an EMBL/GenBank/DDBJ whole genome shotgun (WGS) entry which is preliminary data.</text>
</comment>
<dbReference type="Pfam" id="PF09581">
    <property type="entry name" value="Spore_III_AF"/>
    <property type="match status" value="1"/>
</dbReference>
<accession>A0ABT8J9I7</accession>
<protein>
    <submittedName>
        <fullName evidence="3">Stage III sporulation protein AF</fullName>
    </submittedName>
</protein>
<dbReference type="NCBIfam" id="TIGR02896">
    <property type="entry name" value="spore_III_AF"/>
    <property type="match status" value="1"/>
</dbReference>